<protein>
    <submittedName>
        <fullName evidence="4">GNAT family N-acetyltransferase</fullName>
    </submittedName>
</protein>
<dbReference type="GO" id="GO:0016747">
    <property type="term" value="F:acyltransferase activity, transferring groups other than amino-acyl groups"/>
    <property type="evidence" value="ECO:0007669"/>
    <property type="project" value="InterPro"/>
</dbReference>
<keyword evidence="1" id="KW-0808">Transferase</keyword>
<keyword evidence="2" id="KW-0012">Acyltransferase</keyword>
<feature type="domain" description="N-acetyltransferase" evidence="3">
    <location>
        <begin position="1"/>
        <end position="149"/>
    </location>
</feature>
<dbReference type="PANTHER" id="PTHR43420">
    <property type="entry name" value="ACETYLTRANSFERASE"/>
    <property type="match status" value="1"/>
</dbReference>
<evidence type="ECO:0000256" key="2">
    <source>
        <dbReference type="ARBA" id="ARBA00023315"/>
    </source>
</evidence>
<dbReference type="PANTHER" id="PTHR43420:SF51">
    <property type="entry name" value="PEPTIDYL-LYSINE N-ACETYLTRANSFERASE YIAC"/>
    <property type="match status" value="1"/>
</dbReference>
<evidence type="ECO:0000256" key="1">
    <source>
        <dbReference type="ARBA" id="ARBA00022679"/>
    </source>
</evidence>
<name>A0A941HP55_9CLOT</name>
<feature type="domain" description="N-acetyltransferase" evidence="3">
    <location>
        <begin position="159"/>
        <end position="305"/>
    </location>
</feature>
<dbReference type="Pfam" id="PF13508">
    <property type="entry name" value="Acetyltransf_7"/>
    <property type="match status" value="1"/>
</dbReference>
<dbReference type="InterPro" id="IPR050680">
    <property type="entry name" value="YpeA/RimI_acetyltransf"/>
</dbReference>
<gene>
    <name evidence="4" type="ORF">KCG48_02185</name>
</gene>
<evidence type="ECO:0000259" key="3">
    <source>
        <dbReference type="PROSITE" id="PS51186"/>
    </source>
</evidence>
<dbReference type="AlphaFoldDB" id="A0A941HP55"/>
<dbReference type="EMBL" id="JAGSCS010000002">
    <property type="protein sequence ID" value="MBR0575141.1"/>
    <property type="molecule type" value="Genomic_DNA"/>
</dbReference>
<dbReference type="NCBIfam" id="NF043067">
    <property type="entry name" value="AAC_6p_group_E"/>
    <property type="match status" value="1"/>
</dbReference>
<organism evidence="4 5">
    <name type="scientific">Proteiniclasticum sediminis</name>
    <dbReference type="NCBI Taxonomy" id="2804028"/>
    <lineage>
        <taxon>Bacteria</taxon>
        <taxon>Bacillati</taxon>
        <taxon>Bacillota</taxon>
        <taxon>Clostridia</taxon>
        <taxon>Eubacteriales</taxon>
        <taxon>Clostridiaceae</taxon>
        <taxon>Proteiniclasticum</taxon>
    </lineage>
</organism>
<dbReference type="Gene3D" id="3.40.630.30">
    <property type="match status" value="2"/>
</dbReference>
<sequence>MIFRKGTESDLVPWMELVRKVSPGFPGLETEEALAQHQETVLKFIKGGAGICAEDNQKIMGVLLFSKSHQKICFLAVDPAYHRLGVASQLLEMALGELNHREDTTVSTFREEDPKGEAPRTLYAKFGFKPEELTEEFGYPNQVFRLPGETSDQQGKDTFRIRKAMLEDQEDVAKLASRLWPHHTPEELVEEFAGLLENEECAVFLAFQQGVPMGFAQCQLRHDYVEGTDSSPVGYLEGIFVDPSFQRSGVAQALLNACEAWAKEKGCQEFASDCEWGNEDSLAFHLAVGFTEANRIICFTKKLNP</sequence>
<dbReference type="Proteomes" id="UP000675379">
    <property type="component" value="Unassembled WGS sequence"/>
</dbReference>
<dbReference type="InterPro" id="IPR000182">
    <property type="entry name" value="GNAT_dom"/>
</dbReference>
<dbReference type="RefSeq" id="WP_211799658.1">
    <property type="nucleotide sequence ID" value="NZ_JAGSCS010000002.1"/>
</dbReference>
<keyword evidence="5" id="KW-1185">Reference proteome</keyword>
<accession>A0A941HP55</accession>
<comment type="caution">
    <text evidence="4">The sequence shown here is derived from an EMBL/GenBank/DDBJ whole genome shotgun (WGS) entry which is preliminary data.</text>
</comment>
<evidence type="ECO:0000313" key="5">
    <source>
        <dbReference type="Proteomes" id="UP000675379"/>
    </source>
</evidence>
<evidence type="ECO:0000313" key="4">
    <source>
        <dbReference type="EMBL" id="MBR0575141.1"/>
    </source>
</evidence>
<dbReference type="PROSITE" id="PS51186">
    <property type="entry name" value="GNAT"/>
    <property type="match status" value="2"/>
</dbReference>
<dbReference type="CDD" id="cd04301">
    <property type="entry name" value="NAT_SF"/>
    <property type="match status" value="2"/>
</dbReference>
<dbReference type="InterPro" id="IPR016181">
    <property type="entry name" value="Acyl_CoA_acyltransferase"/>
</dbReference>
<reference evidence="4" key="1">
    <citation type="submission" date="2021-04" db="EMBL/GenBank/DDBJ databases">
        <title>Proteiniclasticum sedimins sp. nov., an obligate anaerobic bacterium isolated from anaerobic sludge.</title>
        <authorList>
            <person name="Liu J."/>
        </authorList>
    </citation>
    <scope>NUCLEOTIDE SEQUENCE</scope>
    <source>
        <strain evidence="4">BAD-10</strain>
    </source>
</reference>
<dbReference type="Pfam" id="PF00583">
    <property type="entry name" value="Acetyltransf_1"/>
    <property type="match status" value="1"/>
</dbReference>
<dbReference type="SUPFAM" id="SSF55729">
    <property type="entry name" value="Acyl-CoA N-acyltransferases (Nat)"/>
    <property type="match status" value="2"/>
</dbReference>
<proteinExistence type="predicted"/>